<evidence type="ECO:0000313" key="2">
    <source>
        <dbReference type="EMBL" id="CCI73968.1"/>
    </source>
</evidence>
<accession>I7KFY3</accession>
<dbReference type="RefSeq" id="NP_001402525.1">
    <property type="nucleotide sequence ID" value="NM_001415230.1"/>
</dbReference>
<evidence type="ECO:0000313" key="3">
    <source>
        <dbReference type="Proteomes" id="UP000000819"/>
    </source>
</evidence>
<keyword evidence="3" id="KW-1185">Reference proteome</keyword>
<dbReference type="InParanoid" id="I7KFY3"/>
<dbReference type="EMBL" id="AL590448">
    <property type="protein sequence ID" value="CCI73968.1"/>
    <property type="molecule type" value="Genomic_DNA"/>
</dbReference>
<protein>
    <submittedName>
        <fullName evidence="2">ECU08_1165 protein</fullName>
    </submittedName>
</protein>
<dbReference type="OrthoDB" id="2193110at2759"/>
<dbReference type="KEGG" id="ecu:ECU08_1165"/>
<dbReference type="GeneID" id="77136399"/>
<reference evidence="2 3" key="2">
    <citation type="journal article" date="2009" name="BMC Genomics">
        <title>Identification of transcriptional signals in Encephalitozoon cuniculi widespread among Microsporidia phylum: support for accurate structural genome annotation.</title>
        <authorList>
            <person name="Peyretaillade E."/>
            <person name="Goncalves O."/>
            <person name="Terrat S."/>
            <person name="Dugat-Bony E."/>
            <person name="Wincker P."/>
            <person name="Cornman R.S."/>
            <person name="Evans J.D."/>
            <person name="Delbac F."/>
            <person name="Peyret P."/>
        </authorList>
    </citation>
    <scope>NUCLEOTIDE SEQUENCE [LARGE SCALE GENOMIC DNA]</scope>
    <source>
        <strain evidence="2 3">GB-M1</strain>
    </source>
</reference>
<evidence type="ECO:0000256" key="1">
    <source>
        <dbReference type="SAM" id="MobiDB-lite"/>
    </source>
</evidence>
<dbReference type="VEuPathDB" id="MicrosporidiaDB:ECU08_1165"/>
<dbReference type="Proteomes" id="UP000000819">
    <property type="component" value="Chromosome VIII"/>
</dbReference>
<name>I7KFY3_ENCCU</name>
<sequence length="76" mass="8668">MDTPSDLETKAKIRLRLLAMDRVLTESLGKERIRELRQGIWEALGRKERTRSRIPRPMASTKGLYGDSQGCGRHSS</sequence>
<feature type="region of interest" description="Disordered" evidence="1">
    <location>
        <begin position="49"/>
        <end position="76"/>
    </location>
</feature>
<organism evidence="2 3">
    <name type="scientific">Encephalitozoon cuniculi (strain GB-M1)</name>
    <name type="common">Microsporidian parasite</name>
    <dbReference type="NCBI Taxonomy" id="284813"/>
    <lineage>
        <taxon>Eukaryota</taxon>
        <taxon>Fungi</taxon>
        <taxon>Fungi incertae sedis</taxon>
        <taxon>Microsporidia</taxon>
        <taxon>Unikaryonidae</taxon>
        <taxon>Encephalitozoon</taxon>
    </lineage>
</organism>
<proteinExistence type="predicted"/>
<reference evidence="2 3" key="1">
    <citation type="journal article" date="2001" name="Nature">
        <title>Genome sequence and gene compaction of the eukaryote parasite Encephalitozoon cuniculi.</title>
        <authorList>
            <person name="Katinka M.D."/>
            <person name="Duprat S."/>
            <person name="Cornillot E."/>
            <person name="Metenier G."/>
            <person name="Thomarat F."/>
            <person name="Prensier G."/>
            <person name="Barbe V."/>
            <person name="Peyretaillade E."/>
            <person name="Brottier P."/>
            <person name="Wincker P."/>
            <person name="Delbac F."/>
            <person name="El Alaoui H."/>
            <person name="Peyret P."/>
            <person name="Saurin W."/>
            <person name="Gouy M."/>
            <person name="Weissenbach J."/>
            <person name="Vivares C.P."/>
        </authorList>
    </citation>
    <scope>NUCLEOTIDE SEQUENCE [LARGE SCALE GENOMIC DNA]</scope>
    <source>
        <strain evidence="2 3">GB-M1</strain>
    </source>
</reference>
<gene>
    <name evidence="2" type="ordered locus">ECU08_1165</name>
</gene>
<dbReference type="AlphaFoldDB" id="I7KFY3"/>
<dbReference type="HOGENOM" id="CLU_199206_0_0_1"/>